<keyword evidence="3" id="KW-0479">Metal-binding</keyword>
<dbReference type="NCBIfam" id="TIGR01509">
    <property type="entry name" value="HAD-SF-IA-v3"/>
    <property type="match status" value="1"/>
</dbReference>
<comment type="similarity">
    <text evidence="2">Belongs to the HAD-like hydrolase superfamily. CbbY/CbbZ/Gph/YieH family.</text>
</comment>
<accession>A0A077JL69</accession>
<dbReference type="GO" id="GO:0046872">
    <property type="term" value="F:metal ion binding"/>
    <property type="evidence" value="ECO:0007669"/>
    <property type="project" value="UniProtKB-KW"/>
</dbReference>
<dbReference type="SUPFAM" id="SSF56784">
    <property type="entry name" value="HAD-like"/>
    <property type="match status" value="1"/>
</dbReference>
<keyword evidence="4" id="KW-0460">Magnesium</keyword>
<dbReference type="PANTHER" id="PTHR46193:SF10">
    <property type="entry name" value="6-PHOSPHOGLUCONATE PHOSPHATASE"/>
    <property type="match status" value="1"/>
</dbReference>
<evidence type="ECO:0000313" key="6">
    <source>
        <dbReference type="EMBL" id="WOS78780.1"/>
    </source>
</evidence>
<organism evidence="6 8">
    <name type="scientific">Pseudomonas aeruginosa</name>
    <dbReference type="NCBI Taxonomy" id="287"/>
    <lineage>
        <taxon>Bacteria</taxon>
        <taxon>Pseudomonadati</taxon>
        <taxon>Pseudomonadota</taxon>
        <taxon>Gammaproteobacteria</taxon>
        <taxon>Pseudomonadales</taxon>
        <taxon>Pseudomonadaceae</taxon>
        <taxon>Pseudomonas</taxon>
    </lineage>
</organism>
<keyword evidence="6" id="KW-0378">Hydrolase</keyword>
<dbReference type="InterPro" id="IPR006439">
    <property type="entry name" value="HAD-SF_hydro_IA"/>
</dbReference>
<dbReference type="RefSeq" id="WP_003084972.1">
    <property type="nucleotide sequence ID" value="NZ_AP014622.1"/>
</dbReference>
<dbReference type="EMBL" id="NFFZ01000009">
    <property type="protein sequence ID" value="OTI60330.1"/>
    <property type="molecule type" value="Genomic_DNA"/>
</dbReference>
<dbReference type="SFLD" id="SFLDG01135">
    <property type="entry name" value="C1.5.6:_HAD__Beta-PGM__Phospha"/>
    <property type="match status" value="1"/>
</dbReference>
<dbReference type="SFLD" id="SFLDS00003">
    <property type="entry name" value="Haloacid_Dehalogenase"/>
    <property type="match status" value="1"/>
</dbReference>
<proteinExistence type="inferred from homology"/>
<evidence type="ECO:0000256" key="3">
    <source>
        <dbReference type="ARBA" id="ARBA00022723"/>
    </source>
</evidence>
<dbReference type="Proteomes" id="UP000194857">
    <property type="component" value="Unassembled WGS sequence"/>
</dbReference>
<dbReference type="SFLD" id="SFLDG01129">
    <property type="entry name" value="C1.5:_HAD__Beta-PGM__Phosphata"/>
    <property type="match status" value="1"/>
</dbReference>
<evidence type="ECO:0000313" key="7">
    <source>
        <dbReference type="Proteomes" id="UP000194857"/>
    </source>
</evidence>
<name>A0A077JL69_PSEAI</name>
<evidence type="ECO:0000256" key="1">
    <source>
        <dbReference type="ARBA" id="ARBA00001946"/>
    </source>
</evidence>
<evidence type="ECO:0000256" key="2">
    <source>
        <dbReference type="ARBA" id="ARBA00006171"/>
    </source>
</evidence>
<dbReference type="InterPro" id="IPR023198">
    <property type="entry name" value="PGP-like_dom2"/>
</dbReference>
<dbReference type="InterPro" id="IPR023214">
    <property type="entry name" value="HAD_sf"/>
</dbReference>
<dbReference type="Pfam" id="PF00702">
    <property type="entry name" value="Hydrolase"/>
    <property type="match status" value="1"/>
</dbReference>
<reference evidence="5 7" key="1">
    <citation type="submission" date="2017-05" db="EMBL/GenBank/DDBJ databases">
        <authorList>
            <person name="Song R."/>
            <person name="Chenine A.L."/>
            <person name="Ruprecht R.M."/>
        </authorList>
    </citation>
    <scope>NUCLEOTIDE SEQUENCE [LARGE SCALE GENOMIC DNA]</scope>
    <source>
        <strain evidence="5 7">S567_C10_BS</strain>
    </source>
</reference>
<protein>
    <submittedName>
        <fullName evidence="6">HAD family hydrolase</fullName>
        <ecNumber evidence="6">3.1.3.-</ecNumber>
    </submittedName>
</protein>
<dbReference type="GO" id="GO:0016787">
    <property type="term" value="F:hydrolase activity"/>
    <property type="evidence" value="ECO:0007669"/>
    <property type="project" value="UniProtKB-KW"/>
</dbReference>
<dbReference type="EC" id="3.1.3.-" evidence="6"/>
<gene>
    <name evidence="5" type="ORF">CAZ10_18785</name>
    <name evidence="6" type="ORF">L4V69_06435</name>
</gene>
<dbReference type="CDD" id="cd07526">
    <property type="entry name" value="HAD_BPGM_like"/>
    <property type="match status" value="1"/>
</dbReference>
<dbReference type="Gene3D" id="3.40.50.1000">
    <property type="entry name" value="HAD superfamily/HAD-like"/>
    <property type="match status" value="1"/>
</dbReference>
<dbReference type="Proteomes" id="UP001297540">
    <property type="component" value="Chromosome"/>
</dbReference>
<evidence type="ECO:0000256" key="4">
    <source>
        <dbReference type="ARBA" id="ARBA00022842"/>
    </source>
</evidence>
<dbReference type="Gene3D" id="1.10.150.240">
    <property type="entry name" value="Putative phosphatase, domain 2"/>
    <property type="match status" value="1"/>
</dbReference>
<dbReference type="PRINTS" id="PR00413">
    <property type="entry name" value="HADHALOGNASE"/>
</dbReference>
<dbReference type="AlphaFoldDB" id="A0A077JL69"/>
<dbReference type="EMBL" id="CP136986">
    <property type="protein sequence ID" value="WOS78780.1"/>
    <property type="molecule type" value="Genomic_DNA"/>
</dbReference>
<dbReference type="InterPro" id="IPR051600">
    <property type="entry name" value="Beta-PGM-like"/>
</dbReference>
<dbReference type="InterPro" id="IPR036412">
    <property type="entry name" value="HAD-like_sf"/>
</dbReference>
<evidence type="ECO:0000313" key="5">
    <source>
        <dbReference type="EMBL" id="OTI60330.1"/>
    </source>
</evidence>
<dbReference type="PANTHER" id="PTHR46193">
    <property type="entry name" value="6-PHOSPHOGLUCONATE PHOSPHATASE"/>
    <property type="match status" value="1"/>
</dbReference>
<sequence>MPHPIDALISDCDGVLVDSEVIAERVMYEALSAYAPLEELQRLLEGTFGLTSRDILDRVEKHFGLRIPDSFNREVRQRSEEMVAQVQPIPGAREALLALDLPVAVASNSRRHSLERSLARAGLSELIGERLASADMVALPKPAPDVYLHAASLLGVAPERCLVVEDSSTGTRAALAAGMRVIGFVGAGHIPAGHAEVLRELGAIAIVEHMRELPETVARLRRESRVALGTP</sequence>
<reference evidence="6" key="3">
    <citation type="submission" date="2023-10" db="EMBL/GenBank/DDBJ databases">
        <title>Pathogen: clinical or host-associated sample.</title>
        <authorList>
            <person name="Hergert J."/>
            <person name="Casey R."/>
            <person name="Wagner J."/>
            <person name="Young E.L."/>
            <person name="Oakeson K.F."/>
        </authorList>
    </citation>
    <scope>NUCLEOTIDE SEQUENCE</scope>
    <source>
        <strain evidence="6">2021CK-01020</strain>
    </source>
</reference>
<dbReference type="KEGG" id="paeb:NCGM1900_0574"/>
<reference evidence="6" key="2">
    <citation type="submission" date="2023-06" db="EMBL/GenBank/DDBJ databases">
        <authorList>
            <consortium name="Clinical and Environmental Microbiology Branch: Whole genome sequencing antimicrobial resistance pathogens in the healthcare setting"/>
        </authorList>
    </citation>
    <scope>NUCLEOTIDE SEQUENCE</scope>
    <source>
        <strain evidence="6">2021CK-01020</strain>
    </source>
</reference>
<evidence type="ECO:0000313" key="8">
    <source>
        <dbReference type="Proteomes" id="UP001297540"/>
    </source>
</evidence>
<comment type="cofactor">
    <cofactor evidence="1">
        <name>Mg(2+)</name>
        <dbReference type="ChEBI" id="CHEBI:18420"/>
    </cofactor>
</comment>